<evidence type="ECO:0000313" key="2">
    <source>
        <dbReference type="EMBL" id="REG00901.1"/>
    </source>
</evidence>
<keyword evidence="3" id="KW-1185">Reference proteome</keyword>
<sequence length="104" mass="11130">MRLERSRAGHLGIRASDLAAPPKVNVQIDASVVNVDMAISVRWPDSLGEVTERIRDTVEDRLPVGLPRQSRGRRQQRLAVGEAAPQTGPGHGTAAVANTITLSS</sequence>
<dbReference type="AlphaFoldDB" id="A0A3E0A3L8"/>
<comment type="caution">
    <text evidence="2">The sequence shown here is derived from an EMBL/GenBank/DDBJ whole genome shotgun (WGS) entry which is preliminary data.</text>
</comment>
<proteinExistence type="predicted"/>
<organism evidence="2 3">
    <name type="scientific">Asanoa ferruginea</name>
    <dbReference type="NCBI Taxonomy" id="53367"/>
    <lineage>
        <taxon>Bacteria</taxon>
        <taxon>Bacillati</taxon>
        <taxon>Actinomycetota</taxon>
        <taxon>Actinomycetes</taxon>
        <taxon>Micromonosporales</taxon>
        <taxon>Micromonosporaceae</taxon>
        <taxon>Asanoa</taxon>
    </lineage>
</organism>
<evidence type="ECO:0000313" key="3">
    <source>
        <dbReference type="Proteomes" id="UP000256913"/>
    </source>
</evidence>
<accession>A0A3E0A3L8</accession>
<reference evidence="2 3" key="1">
    <citation type="submission" date="2018-08" db="EMBL/GenBank/DDBJ databases">
        <title>Sequencing the genomes of 1000 actinobacteria strains.</title>
        <authorList>
            <person name="Klenk H.-P."/>
        </authorList>
    </citation>
    <scope>NUCLEOTIDE SEQUENCE [LARGE SCALE GENOMIC DNA]</scope>
    <source>
        <strain evidence="2 3">DSM 44099</strain>
    </source>
</reference>
<evidence type="ECO:0000256" key="1">
    <source>
        <dbReference type="SAM" id="MobiDB-lite"/>
    </source>
</evidence>
<name>A0A3E0A3L8_9ACTN</name>
<protein>
    <submittedName>
        <fullName evidence="2">Uncharacterized protein</fullName>
    </submittedName>
</protein>
<feature type="region of interest" description="Disordered" evidence="1">
    <location>
        <begin position="67"/>
        <end position="104"/>
    </location>
</feature>
<dbReference type="Proteomes" id="UP000256913">
    <property type="component" value="Unassembled WGS sequence"/>
</dbReference>
<dbReference type="EMBL" id="QUMQ01000001">
    <property type="protein sequence ID" value="REG00901.1"/>
    <property type="molecule type" value="Genomic_DNA"/>
</dbReference>
<gene>
    <name evidence="2" type="ORF">DFJ67_6960</name>
</gene>